<reference evidence="1 2" key="1">
    <citation type="submission" date="2018-05" db="EMBL/GenBank/DDBJ databases">
        <title>Genome sequencing and assembly of the regulated plant pathogen Lachnellula willkommii and related sister species for the development of diagnostic species identification markers.</title>
        <authorList>
            <person name="Giroux E."/>
            <person name="Bilodeau G."/>
        </authorList>
    </citation>
    <scope>NUCLEOTIDE SEQUENCE [LARGE SCALE GENOMIC DNA]</scope>
    <source>
        <strain evidence="1 2">CBS 185.66</strain>
    </source>
</reference>
<proteinExistence type="predicted"/>
<dbReference type="SUPFAM" id="SSF51182">
    <property type="entry name" value="RmlC-like cupins"/>
    <property type="match status" value="1"/>
</dbReference>
<dbReference type="Gene3D" id="2.60.120.10">
    <property type="entry name" value="Jelly Rolls"/>
    <property type="match status" value="1"/>
</dbReference>
<evidence type="ECO:0000313" key="1">
    <source>
        <dbReference type="EMBL" id="TVY28512.1"/>
    </source>
</evidence>
<evidence type="ECO:0000313" key="2">
    <source>
        <dbReference type="Proteomes" id="UP000431533"/>
    </source>
</evidence>
<dbReference type="GeneID" id="41983653"/>
<evidence type="ECO:0008006" key="3">
    <source>
        <dbReference type="Google" id="ProtNLM"/>
    </source>
</evidence>
<dbReference type="PANTHER" id="PTHR36448:SF2">
    <property type="entry name" value="CUPIN TYPE-1 DOMAIN-CONTAINING PROTEIN"/>
    <property type="match status" value="1"/>
</dbReference>
<comment type="caution">
    <text evidence="1">The sequence shown here is derived from an EMBL/GenBank/DDBJ whole genome shotgun (WGS) entry which is preliminary data.</text>
</comment>
<protein>
    <recommendedName>
        <fullName evidence="3">Cupin type-1 domain-containing protein</fullName>
    </recommendedName>
</protein>
<dbReference type="CDD" id="cd02219">
    <property type="entry name" value="cupin_YjlB-like"/>
    <property type="match status" value="1"/>
</dbReference>
<dbReference type="PANTHER" id="PTHR36448">
    <property type="entry name" value="BLR7373 PROTEIN"/>
    <property type="match status" value="1"/>
</dbReference>
<accession>A0A8H8U046</accession>
<organism evidence="1 2">
    <name type="scientific">Lachnellula hyalina</name>
    <dbReference type="NCBI Taxonomy" id="1316788"/>
    <lineage>
        <taxon>Eukaryota</taxon>
        <taxon>Fungi</taxon>
        <taxon>Dikarya</taxon>
        <taxon>Ascomycota</taxon>
        <taxon>Pezizomycotina</taxon>
        <taxon>Leotiomycetes</taxon>
        <taxon>Helotiales</taxon>
        <taxon>Lachnaceae</taxon>
        <taxon>Lachnellula</taxon>
    </lineage>
</organism>
<dbReference type="RefSeq" id="XP_031007300.1">
    <property type="nucleotide sequence ID" value="XM_031148425.1"/>
</dbReference>
<sequence length="196" mass="22208">MLNMAVHPEIYYLPQTRFVPNNRLPVLIYRNVLPQPHTELSAQNMLEKNHWTKKGTWGAVPRHHFHPNTHECYGKTTDQPIVNMRLISVAVFQGHSTLLIGRGPLDNDEEPSVLTELKPGDVIILPAGVAHCSIDNDTDYRYIGLYPEGSPKYKNEYCKDMDRVTELTEEVSKVQLPISDPVIGKDGPLMQIWGAI</sequence>
<dbReference type="EMBL" id="QGMH01000030">
    <property type="protein sequence ID" value="TVY28512.1"/>
    <property type="molecule type" value="Genomic_DNA"/>
</dbReference>
<dbReference type="InterPro" id="IPR014710">
    <property type="entry name" value="RmlC-like_jellyroll"/>
</dbReference>
<name>A0A8H8U046_9HELO</name>
<dbReference type="Proteomes" id="UP000431533">
    <property type="component" value="Unassembled WGS sequence"/>
</dbReference>
<dbReference type="InterPro" id="IPR011051">
    <property type="entry name" value="RmlC_Cupin_sf"/>
</dbReference>
<keyword evidence="2" id="KW-1185">Reference proteome</keyword>
<dbReference type="AlphaFoldDB" id="A0A8H8U046"/>
<gene>
    <name evidence="1" type="primary">yjlB_1</name>
    <name evidence="1" type="ORF">LHYA1_G003455</name>
</gene>
<dbReference type="InterPro" id="IPR047121">
    <property type="entry name" value="YjiB-like"/>
</dbReference>
<dbReference type="OrthoDB" id="2446447at2759"/>